<evidence type="ECO:0000256" key="6">
    <source>
        <dbReference type="ARBA" id="ARBA00023136"/>
    </source>
</evidence>
<dbReference type="InterPro" id="IPR038770">
    <property type="entry name" value="Na+/solute_symporter_sf"/>
</dbReference>
<dbReference type="PANTHER" id="PTHR32468:SF0">
    <property type="entry name" value="K(+)_H(+) ANTIPORTER 1"/>
    <property type="match status" value="1"/>
</dbReference>
<feature type="domain" description="Cation/H+ exchanger transmembrane" evidence="8">
    <location>
        <begin position="32"/>
        <end position="414"/>
    </location>
</feature>
<gene>
    <name evidence="9" type="ORF">NDR86_13855</name>
</gene>
<feature type="transmembrane region" description="Helical" evidence="7">
    <location>
        <begin position="184"/>
        <end position="204"/>
    </location>
</feature>
<keyword evidence="5" id="KW-0406">Ion transport</keyword>
<reference evidence="9" key="1">
    <citation type="submission" date="2022-06" db="EMBL/GenBank/DDBJ databases">
        <title>Novel species in genus nocardia.</title>
        <authorList>
            <person name="Li F."/>
        </authorList>
    </citation>
    <scope>NUCLEOTIDE SEQUENCE</scope>
    <source>
        <strain evidence="9">CDC141</strain>
    </source>
</reference>
<dbReference type="PANTHER" id="PTHR32468">
    <property type="entry name" value="CATION/H + ANTIPORTER"/>
    <property type="match status" value="1"/>
</dbReference>
<dbReference type="Proteomes" id="UP001139157">
    <property type="component" value="Unassembled WGS sequence"/>
</dbReference>
<feature type="transmembrane region" description="Helical" evidence="7">
    <location>
        <begin position="394"/>
        <end position="413"/>
    </location>
</feature>
<evidence type="ECO:0000256" key="7">
    <source>
        <dbReference type="SAM" id="Phobius"/>
    </source>
</evidence>
<feature type="transmembrane region" description="Helical" evidence="7">
    <location>
        <begin position="299"/>
        <end position="318"/>
    </location>
</feature>
<comment type="caution">
    <text evidence="9">The sequence shown here is derived from an EMBL/GenBank/DDBJ whole genome shotgun (WGS) entry which is preliminary data.</text>
</comment>
<proteinExistence type="predicted"/>
<evidence type="ECO:0000256" key="3">
    <source>
        <dbReference type="ARBA" id="ARBA00022692"/>
    </source>
</evidence>
<keyword evidence="10" id="KW-1185">Reference proteome</keyword>
<dbReference type="Pfam" id="PF00999">
    <property type="entry name" value="Na_H_Exchanger"/>
    <property type="match status" value="1"/>
</dbReference>
<dbReference type="GO" id="GO:1902600">
    <property type="term" value="P:proton transmembrane transport"/>
    <property type="evidence" value="ECO:0007669"/>
    <property type="project" value="InterPro"/>
</dbReference>
<evidence type="ECO:0000313" key="10">
    <source>
        <dbReference type="Proteomes" id="UP001139157"/>
    </source>
</evidence>
<evidence type="ECO:0000256" key="4">
    <source>
        <dbReference type="ARBA" id="ARBA00022989"/>
    </source>
</evidence>
<comment type="subcellular location">
    <subcellularLocation>
        <location evidence="1">Membrane</location>
        <topology evidence="1">Multi-pass membrane protein</topology>
    </subcellularLocation>
</comment>
<dbReference type="EMBL" id="JAMRXG010000005">
    <property type="protein sequence ID" value="MCM6774558.1"/>
    <property type="molecule type" value="Genomic_DNA"/>
</dbReference>
<evidence type="ECO:0000259" key="8">
    <source>
        <dbReference type="Pfam" id="PF00999"/>
    </source>
</evidence>
<feature type="transmembrane region" description="Helical" evidence="7">
    <location>
        <begin position="47"/>
        <end position="66"/>
    </location>
</feature>
<feature type="transmembrane region" description="Helical" evidence="7">
    <location>
        <begin position="324"/>
        <end position="343"/>
    </location>
</feature>
<feature type="transmembrane region" description="Helical" evidence="7">
    <location>
        <begin position="115"/>
        <end position="137"/>
    </location>
</feature>
<dbReference type="InterPro" id="IPR006153">
    <property type="entry name" value="Cation/H_exchanger_TM"/>
</dbReference>
<keyword evidence="4 7" id="KW-1133">Transmembrane helix</keyword>
<sequence length="437" mass="45063">MEYLLAADPVAPIGARPLLLFLLQCGLLLALAWVLGGLSRRCGLPTLVGELLAGVLLGPSVLGHALPDLQHWLFPADPDQFHMLDAAGQLGVLILVGITGVHIDGQLMRRHGLDAMRISVSSFVIPLALGIGAALLIPASQIPASADRATLALFLGVVMGVSAIPVIAKILLELRLIHHKIGQLTLCTVMGNDIAGWLLLSVVAAMATSGAHGRGIAISIAFLILTLAAAFALRPIVRIGFRAAAGGPEHYATIGLAVALILLSAAATQAMTLEAVFGAFVCGMVISSCGAFDPAHIAALRTTTMSVLAPLFFATAGLRVDLGVLAQPVVCVLGIALLVVAIVGKLLGGYLGARMSRFGHWEGVAIGAAVNARGVVEIVIAMVGLRLGVLSPELFTIVVMIAIVTSVMTAPLLRAAMARVEREEATRVAGQTAGKTV</sequence>
<accession>A0A9X2E7D9</accession>
<feature type="transmembrane region" description="Helical" evidence="7">
    <location>
        <begin position="249"/>
        <end position="267"/>
    </location>
</feature>
<feature type="transmembrane region" description="Helical" evidence="7">
    <location>
        <begin position="149"/>
        <end position="172"/>
    </location>
</feature>
<dbReference type="RefSeq" id="WP_251912275.1">
    <property type="nucleotide sequence ID" value="NZ_JAMRXG010000005.1"/>
</dbReference>
<feature type="transmembrane region" description="Helical" evidence="7">
    <location>
        <begin position="364"/>
        <end position="388"/>
    </location>
</feature>
<dbReference type="GO" id="GO:0015297">
    <property type="term" value="F:antiporter activity"/>
    <property type="evidence" value="ECO:0007669"/>
    <property type="project" value="InterPro"/>
</dbReference>
<name>A0A9X2E7D9_9NOCA</name>
<feature type="transmembrane region" description="Helical" evidence="7">
    <location>
        <begin position="86"/>
        <end position="103"/>
    </location>
</feature>
<dbReference type="InterPro" id="IPR050794">
    <property type="entry name" value="CPA2_transporter"/>
</dbReference>
<feature type="transmembrane region" description="Helical" evidence="7">
    <location>
        <begin position="273"/>
        <end position="292"/>
    </location>
</feature>
<keyword evidence="3 7" id="KW-0812">Transmembrane</keyword>
<dbReference type="Gene3D" id="1.20.1530.20">
    <property type="match status" value="1"/>
</dbReference>
<organism evidence="9 10">
    <name type="scientific">Nocardia pulmonis</name>
    <dbReference type="NCBI Taxonomy" id="2951408"/>
    <lineage>
        <taxon>Bacteria</taxon>
        <taxon>Bacillati</taxon>
        <taxon>Actinomycetota</taxon>
        <taxon>Actinomycetes</taxon>
        <taxon>Mycobacteriales</taxon>
        <taxon>Nocardiaceae</taxon>
        <taxon>Nocardia</taxon>
    </lineage>
</organism>
<protein>
    <submittedName>
        <fullName evidence="9">Cation:proton antiporter</fullName>
    </submittedName>
</protein>
<evidence type="ECO:0000256" key="2">
    <source>
        <dbReference type="ARBA" id="ARBA00022448"/>
    </source>
</evidence>
<keyword evidence="6 7" id="KW-0472">Membrane</keyword>
<evidence type="ECO:0000313" key="9">
    <source>
        <dbReference type="EMBL" id="MCM6774558.1"/>
    </source>
</evidence>
<feature type="transmembrane region" description="Helical" evidence="7">
    <location>
        <begin position="216"/>
        <end position="237"/>
    </location>
</feature>
<keyword evidence="2" id="KW-0813">Transport</keyword>
<evidence type="ECO:0000256" key="5">
    <source>
        <dbReference type="ARBA" id="ARBA00023065"/>
    </source>
</evidence>
<feature type="transmembrane region" description="Helical" evidence="7">
    <location>
        <begin position="18"/>
        <end position="35"/>
    </location>
</feature>
<dbReference type="GO" id="GO:0016020">
    <property type="term" value="C:membrane"/>
    <property type="evidence" value="ECO:0007669"/>
    <property type="project" value="UniProtKB-SubCell"/>
</dbReference>
<evidence type="ECO:0000256" key="1">
    <source>
        <dbReference type="ARBA" id="ARBA00004141"/>
    </source>
</evidence>
<dbReference type="AlphaFoldDB" id="A0A9X2E7D9"/>